<dbReference type="RefSeq" id="WP_128753247.1">
    <property type="nucleotide sequence ID" value="NZ_CP035282.1"/>
</dbReference>
<dbReference type="OrthoDB" id="2454603at2"/>
<proteinExistence type="predicted"/>
<dbReference type="KEGG" id="spoa:EQM13_16300"/>
<accession>A0A410QGP8</accession>
<name>A0A410QGP8_9FIRM</name>
<evidence type="ECO:0000313" key="2">
    <source>
        <dbReference type="Proteomes" id="UP000287969"/>
    </source>
</evidence>
<keyword evidence="2" id="KW-1185">Reference proteome</keyword>
<dbReference type="EMBL" id="CP035282">
    <property type="protein sequence ID" value="QAT63014.1"/>
    <property type="molecule type" value="Genomic_DNA"/>
</dbReference>
<gene>
    <name evidence="1" type="ORF">EQM13_16300</name>
</gene>
<sequence length="109" mass="13012">MNINNEIITALNGIKVPVSFQTSKSEKYPYITFFTYLDRPTLHSDDKEIITGYFIQIDIWSKTDYTNLAKEVHQSMLAANFIKQRYFDLYEKDTKVYHKVMRFLKEVEK</sequence>
<dbReference type="Proteomes" id="UP000287969">
    <property type="component" value="Chromosome"/>
</dbReference>
<reference evidence="2" key="1">
    <citation type="submission" date="2019-01" db="EMBL/GenBank/DDBJ databases">
        <title>Draft genomes of a novel of Sporanaerobacter strains.</title>
        <authorList>
            <person name="Ma S."/>
        </authorList>
    </citation>
    <scope>NUCLEOTIDE SEQUENCE [LARGE SCALE GENOMIC DNA]</scope>
    <source>
        <strain evidence="2">NJN-17</strain>
    </source>
</reference>
<organism evidence="1 2">
    <name type="scientific">Acidilutibacter cellobiosedens</name>
    <dbReference type="NCBI Taxonomy" id="2507161"/>
    <lineage>
        <taxon>Bacteria</taxon>
        <taxon>Bacillati</taxon>
        <taxon>Bacillota</taxon>
        <taxon>Tissierellia</taxon>
        <taxon>Tissierellales</taxon>
        <taxon>Acidilutibacteraceae</taxon>
        <taxon>Acidilutibacter</taxon>
    </lineage>
</organism>
<dbReference type="AlphaFoldDB" id="A0A410QGP8"/>
<protein>
    <submittedName>
        <fullName evidence="1">Uncharacterized protein</fullName>
    </submittedName>
</protein>
<evidence type="ECO:0000313" key="1">
    <source>
        <dbReference type="EMBL" id="QAT63014.1"/>
    </source>
</evidence>